<dbReference type="InterPro" id="IPR000436">
    <property type="entry name" value="Sushi_SCR_CCP_dom"/>
</dbReference>
<dbReference type="Gene3D" id="2.10.70.10">
    <property type="entry name" value="Complement Module, domain 1"/>
    <property type="match status" value="1"/>
</dbReference>
<comment type="caution">
    <text evidence="5">The sequence shown here is derived from an EMBL/GenBank/DDBJ whole genome shotgun (WGS) entry which is preliminary data.</text>
</comment>
<dbReference type="SMART" id="SM00032">
    <property type="entry name" value="CCP"/>
    <property type="match status" value="1"/>
</dbReference>
<keyword evidence="6" id="KW-1185">Reference proteome</keyword>
<feature type="domain" description="Sushi" evidence="4">
    <location>
        <begin position="10"/>
        <end position="67"/>
    </location>
</feature>
<feature type="region of interest" description="Disordered" evidence="3">
    <location>
        <begin position="1"/>
        <end position="21"/>
    </location>
</feature>
<dbReference type="CDD" id="cd00033">
    <property type="entry name" value="CCP"/>
    <property type="match status" value="1"/>
</dbReference>
<evidence type="ECO:0000256" key="1">
    <source>
        <dbReference type="ARBA" id="ARBA00023157"/>
    </source>
</evidence>
<accession>A0A8X6N746</accession>
<proteinExistence type="predicted"/>
<dbReference type="PROSITE" id="PS50923">
    <property type="entry name" value="SUSHI"/>
    <property type="match status" value="1"/>
</dbReference>
<gene>
    <name evidence="5" type="primary">NCL1_43712</name>
    <name evidence="5" type="ORF">NPIL_476151</name>
</gene>
<feature type="disulfide bond" evidence="2">
    <location>
        <begin position="38"/>
        <end position="65"/>
    </location>
</feature>
<dbReference type="AlphaFoldDB" id="A0A8X6N746"/>
<comment type="caution">
    <text evidence="2">Lacks conserved residue(s) required for the propagation of feature annotation.</text>
</comment>
<dbReference type="EMBL" id="BMAW01006175">
    <property type="protein sequence ID" value="GFS97690.1"/>
    <property type="molecule type" value="Genomic_DNA"/>
</dbReference>
<name>A0A8X6N746_NEPPI</name>
<dbReference type="Proteomes" id="UP000887013">
    <property type="component" value="Unassembled WGS sequence"/>
</dbReference>
<protein>
    <submittedName>
        <fullName evidence="5">p-selectin</fullName>
    </submittedName>
</protein>
<evidence type="ECO:0000256" key="3">
    <source>
        <dbReference type="SAM" id="MobiDB-lite"/>
    </source>
</evidence>
<reference evidence="5" key="1">
    <citation type="submission" date="2020-08" db="EMBL/GenBank/DDBJ databases">
        <title>Multicomponent nature underlies the extraordinary mechanical properties of spider dragline silk.</title>
        <authorList>
            <person name="Kono N."/>
            <person name="Nakamura H."/>
            <person name="Mori M."/>
            <person name="Yoshida Y."/>
            <person name="Ohtoshi R."/>
            <person name="Malay A.D."/>
            <person name="Moran D.A.P."/>
            <person name="Tomita M."/>
            <person name="Numata K."/>
            <person name="Arakawa K."/>
        </authorList>
    </citation>
    <scope>NUCLEOTIDE SEQUENCE</scope>
</reference>
<sequence length="88" mass="9730">MFERGEVEGGPCPILNPPPNGDFESCDNRVNGRCVIVCDQGFLRTGSRVRTCLSNGMWSGYAPTCTRKVGYTTTYTYKVVPLWSLVFG</sequence>
<dbReference type="OrthoDB" id="6127264at2759"/>
<dbReference type="InterPro" id="IPR035976">
    <property type="entry name" value="Sushi/SCR/CCP_sf"/>
</dbReference>
<evidence type="ECO:0000313" key="5">
    <source>
        <dbReference type="EMBL" id="GFS97690.1"/>
    </source>
</evidence>
<keyword evidence="1 2" id="KW-1015">Disulfide bond</keyword>
<evidence type="ECO:0000256" key="2">
    <source>
        <dbReference type="PROSITE-ProRule" id="PRU00302"/>
    </source>
</evidence>
<evidence type="ECO:0000259" key="4">
    <source>
        <dbReference type="PROSITE" id="PS50923"/>
    </source>
</evidence>
<dbReference type="SUPFAM" id="SSF57535">
    <property type="entry name" value="Complement control module/SCR domain"/>
    <property type="match status" value="1"/>
</dbReference>
<evidence type="ECO:0000313" key="6">
    <source>
        <dbReference type="Proteomes" id="UP000887013"/>
    </source>
</evidence>
<keyword evidence="2" id="KW-0768">Sushi</keyword>
<dbReference type="Pfam" id="PF00084">
    <property type="entry name" value="Sushi"/>
    <property type="match status" value="1"/>
</dbReference>
<organism evidence="5 6">
    <name type="scientific">Nephila pilipes</name>
    <name type="common">Giant wood spider</name>
    <name type="synonym">Nephila maculata</name>
    <dbReference type="NCBI Taxonomy" id="299642"/>
    <lineage>
        <taxon>Eukaryota</taxon>
        <taxon>Metazoa</taxon>
        <taxon>Ecdysozoa</taxon>
        <taxon>Arthropoda</taxon>
        <taxon>Chelicerata</taxon>
        <taxon>Arachnida</taxon>
        <taxon>Araneae</taxon>
        <taxon>Araneomorphae</taxon>
        <taxon>Entelegynae</taxon>
        <taxon>Araneoidea</taxon>
        <taxon>Nephilidae</taxon>
        <taxon>Nephila</taxon>
    </lineage>
</organism>